<dbReference type="InterPro" id="IPR001734">
    <property type="entry name" value="Na/solute_symporter"/>
</dbReference>
<evidence type="ECO:0000256" key="1">
    <source>
        <dbReference type="ARBA" id="ARBA00004141"/>
    </source>
</evidence>
<evidence type="ECO:0000256" key="6">
    <source>
        <dbReference type="ARBA" id="ARBA00023136"/>
    </source>
</evidence>
<dbReference type="RefSeq" id="WP_123638660.1">
    <property type="nucleotide sequence ID" value="NZ_RJUK01000001.1"/>
</dbReference>
<feature type="transmembrane region" description="Helical" evidence="9">
    <location>
        <begin position="157"/>
        <end position="174"/>
    </location>
</feature>
<feature type="transmembrane region" description="Helical" evidence="9">
    <location>
        <begin position="82"/>
        <end position="102"/>
    </location>
</feature>
<keyword evidence="7" id="KW-0915">Sodium</keyword>
<dbReference type="PROSITE" id="PS00456">
    <property type="entry name" value="NA_SOLUT_SYMP_1"/>
    <property type="match status" value="1"/>
</dbReference>
<organism evidence="10 11">
    <name type="scientific">Marinimicrobium koreense</name>
    <dbReference type="NCBI Taxonomy" id="306545"/>
    <lineage>
        <taxon>Bacteria</taxon>
        <taxon>Pseudomonadati</taxon>
        <taxon>Pseudomonadota</taxon>
        <taxon>Gammaproteobacteria</taxon>
        <taxon>Cellvibrionales</taxon>
        <taxon>Cellvibrionaceae</taxon>
        <taxon>Marinimicrobium</taxon>
    </lineage>
</organism>
<dbReference type="Proteomes" id="UP000273643">
    <property type="component" value="Unassembled WGS sequence"/>
</dbReference>
<feature type="transmembrane region" description="Helical" evidence="9">
    <location>
        <begin position="500"/>
        <end position="519"/>
    </location>
</feature>
<feature type="transmembrane region" description="Helical" evidence="9">
    <location>
        <begin position="123"/>
        <end position="145"/>
    </location>
</feature>
<keyword evidence="11" id="KW-1185">Reference proteome</keyword>
<feature type="transmembrane region" description="Helical" evidence="9">
    <location>
        <begin position="434"/>
        <end position="452"/>
    </location>
</feature>
<keyword evidence="3 9" id="KW-0812">Transmembrane</keyword>
<evidence type="ECO:0000256" key="4">
    <source>
        <dbReference type="ARBA" id="ARBA00022847"/>
    </source>
</evidence>
<dbReference type="EMBL" id="RJUK01000001">
    <property type="protein sequence ID" value="ROQ21718.1"/>
    <property type="molecule type" value="Genomic_DNA"/>
</dbReference>
<evidence type="ECO:0000256" key="8">
    <source>
        <dbReference type="RuleBase" id="RU362091"/>
    </source>
</evidence>
<evidence type="ECO:0000256" key="7">
    <source>
        <dbReference type="ARBA" id="ARBA00023201"/>
    </source>
</evidence>
<accession>A0A3N1P286</accession>
<comment type="caution">
    <text evidence="10">The sequence shown here is derived from an EMBL/GenBank/DDBJ whole genome shotgun (WGS) entry which is preliminary data.</text>
</comment>
<proteinExistence type="inferred from homology"/>
<evidence type="ECO:0000256" key="2">
    <source>
        <dbReference type="ARBA" id="ARBA00006434"/>
    </source>
</evidence>
<feature type="transmembrane region" description="Helical" evidence="9">
    <location>
        <begin position="46"/>
        <end position="62"/>
    </location>
</feature>
<feature type="transmembrane region" description="Helical" evidence="9">
    <location>
        <begin position="282"/>
        <end position="307"/>
    </location>
</feature>
<evidence type="ECO:0000313" key="10">
    <source>
        <dbReference type="EMBL" id="ROQ21718.1"/>
    </source>
</evidence>
<feature type="transmembrane region" description="Helical" evidence="9">
    <location>
        <begin position="458"/>
        <end position="479"/>
    </location>
</feature>
<feature type="transmembrane region" description="Helical" evidence="9">
    <location>
        <begin position="241"/>
        <end position="261"/>
    </location>
</feature>
<comment type="similarity">
    <text evidence="2 8">Belongs to the sodium:solute symporter (SSF) (TC 2.A.21) family.</text>
</comment>
<keyword evidence="7" id="KW-0406">Ion transport</keyword>
<dbReference type="PANTHER" id="PTHR11819:SF195">
    <property type="entry name" value="SODIUM_GLUCOSE COTRANSPORTER 4"/>
    <property type="match status" value="1"/>
</dbReference>
<dbReference type="AlphaFoldDB" id="A0A3N1P286"/>
<feature type="transmembrane region" description="Helical" evidence="9">
    <location>
        <begin position="6"/>
        <end position="25"/>
    </location>
</feature>
<reference evidence="10 11" key="1">
    <citation type="submission" date="2018-11" db="EMBL/GenBank/DDBJ databases">
        <title>Genomic Encyclopedia of Type Strains, Phase IV (KMG-IV): sequencing the most valuable type-strain genomes for metagenomic binning, comparative biology and taxonomic classification.</title>
        <authorList>
            <person name="Goeker M."/>
        </authorList>
    </citation>
    <scope>NUCLEOTIDE SEQUENCE [LARGE SCALE GENOMIC DNA]</scope>
    <source>
        <strain evidence="10 11">DSM 16974</strain>
    </source>
</reference>
<keyword evidence="4" id="KW-0769">Symport</keyword>
<comment type="subcellular location">
    <subcellularLocation>
        <location evidence="1">Membrane</location>
        <topology evidence="1">Multi-pass membrane protein</topology>
    </subcellularLocation>
</comment>
<keyword evidence="7" id="KW-0739">Sodium transport</keyword>
<dbReference type="Pfam" id="PF00474">
    <property type="entry name" value="SSF"/>
    <property type="match status" value="1"/>
</dbReference>
<feature type="transmembrane region" description="Helical" evidence="9">
    <location>
        <begin position="372"/>
        <end position="395"/>
    </location>
</feature>
<evidence type="ECO:0000256" key="3">
    <source>
        <dbReference type="ARBA" id="ARBA00022692"/>
    </source>
</evidence>
<dbReference type="PROSITE" id="PS50283">
    <property type="entry name" value="NA_SOLUT_SYMP_3"/>
    <property type="match status" value="1"/>
</dbReference>
<dbReference type="OrthoDB" id="9814523at2"/>
<gene>
    <name evidence="10" type="ORF">EDC38_2345</name>
</gene>
<keyword evidence="6 9" id="KW-0472">Membrane</keyword>
<dbReference type="InterPro" id="IPR038377">
    <property type="entry name" value="Na/Glc_symporter_sf"/>
</dbReference>
<dbReference type="CDD" id="cd10325">
    <property type="entry name" value="SLC5sbd_vSGLT"/>
    <property type="match status" value="1"/>
</dbReference>
<name>A0A3N1P286_9GAMM</name>
<feature type="transmembrane region" description="Helical" evidence="9">
    <location>
        <begin position="186"/>
        <end position="206"/>
    </location>
</feature>
<dbReference type="Gene3D" id="1.20.1730.10">
    <property type="entry name" value="Sodium/glucose cotransporter"/>
    <property type="match status" value="1"/>
</dbReference>
<keyword evidence="5 9" id="KW-1133">Transmembrane helix</keyword>
<evidence type="ECO:0000256" key="5">
    <source>
        <dbReference type="ARBA" id="ARBA00022989"/>
    </source>
</evidence>
<dbReference type="GO" id="GO:0005886">
    <property type="term" value="C:plasma membrane"/>
    <property type="evidence" value="ECO:0007669"/>
    <property type="project" value="TreeGrafter"/>
</dbReference>
<dbReference type="NCBIfam" id="TIGR00813">
    <property type="entry name" value="sss"/>
    <property type="match status" value="1"/>
</dbReference>
<dbReference type="InterPro" id="IPR018212">
    <property type="entry name" value="Na/solute_symporter_CS"/>
</dbReference>
<dbReference type="GO" id="GO:0005412">
    <property type="term" value="F:D-glucose:sodium symporter activity"/>
    <property type="evidence" value="ECO:0007669"/>
    <property type="project" value="TreeGrafter"/>
</dbReference>
<evidence type="ECO:0000256" key="9">
    <source>
        <dbReference type="SAM" id="Phobius"/>
    </source>
</evidence>
<keyword evidence="4" id="KW-0813">Transport</keyword>
<feature type="transmembrane region" description="Helical" evidence="9">
    <location>
        <begin position="327"/>
        <end position="351"/>
    </location>
</feature>
<protein>
    <submittedName>
        <fullName evidence="10">SSS family solute:Na+ symporter</fullName>
    </submittedName>
</protein>
<evidence type="ECO:0000313" key="11">
    <source>
        <dbReference type="Proteomes" id="UP000273643"/>
    </source>
</evidence>
<dbReference type="PANTHER" id="PTHR11819">
    <property type="entry name" value="SOLUTE CARRIER FAMILY 5"/>
    <property type="match status" value="1"/>
</dbReference>
<feature type="transmembrane region" description="Helical" evidence="9">
    <location>
        <begin position="401"/>
        <end position="422"/>
    </location>
</feature>
<sequence>MQISTFDIGIFVAYVLCIIGIAWWVSREKTGHQKDTNDYFLAGNSLPWWAIGASLIAANISAEQIIGMSGSGYHIGLAIASYEWMAALTLIIVGKFFLPIFLKRKIYTMPQFLEQRYDHRVRSVMALFWLGVYVFVNLTAVLWLGALAINTISGIEILYGMLFLALFSITYSLYGGLKAVAMTDIIQVVLLVLGGLFLTYTVLTLIGDGGGALSGFVTLTRELPEKFDMILAPSSPHYKDLPGLSVLVGGLWIMNLSYWGFNQYIIQRALAAKSIHEAQKGIALAAFLKLLMPLIVVLPGIAAVLLVPNLERPDQAYPSLLTFAPSGLKGLIIAALIAAIVSSLASMTNSISTIFTMDLYAKYRPGLSQRHYVLIGRVASLSALVVAMLVAQPLLGQFDQAFQYIQEFTGFFTPGIVTLFLLGMFWRRTTANGGLAAALGSAIFSVALKLFWPELPFIDRVGMVFLMCVLVAVVVSLLGRTPEHERPVQLGDITFATRPGFDVSALAVIVILAAFYVAWW</sequence>